<proteinExistence type="predicted"/>
<gene>
    <name evidence="1" type="ORF">WN55_01698</name>
</gene>
<dbReference type="Proteomes" id="UP000076502">
    <property type="component" value="Unassembled WGS sequence"/>
</dbReference>
<reference evidence="1 2" key="1">
    <citation type="submission" date="2015-07" db="EMBL/GenBank/DDBJ databases">
        <title>The genome of Dufourea novaeangliae.</title>
        <authorList>
            <person name="Pan H."/>
            <person name="Kapheim K."/>
        </authorList>
    </citation>
    <scope>NUCLEOTIDE SEQUENCE [LARGE SCALE GENOMIC DNA]</scope>
    <source>
        <strain evidence="1">0120121106</strain>
        <tissue evidence="1">Whole body</tissue>
    </source>
</reference>
<accession>A0A154PI52</accession>
<evidence type="ECO:0000313" key="1">
    <source>
        <dbReference type="EMBL" id="KZC10998.1"/>
    </source>
</evidence>
<sequence length="92" mass="9956">MVSSAVCSVCTAAIVRWRSTVEKLSKNEESNSGEKTTEDEGTCAFSNCLFHRQVSHTTSTKPKPWCRDVSNSCHSVCSQVIDSSGSSVIHTS</sequence>
<dbReference type="AlphaFoldDB" id="A0A154PI52"/>
<protein>
    <submittedName>
        <fullName evidence="1">Uncharacterized protein</fullName>
    </submittedName>
</protein>
<dbReference type="EMBL" id="KQ434899">
    <property type="protein sequence ID" value="KZC10998.1"/>
    <property type="molecule type" value="Genomic_DNA"/>
</dbReference>
<organism evidence="1 2">
    <name type="scientific">Dufourea novaeangliae</name>
    <name type="common">Sweat bee</name>
    <dbReference type="NCBI Taxonomy" id="178035"/>
    <lineage>
        <taxon>Eukaryota</taxon>
        <taxon>Metazoa</taxon>
        <taxon>Ecdysozoa</taxon>
        <taxon>Arthropoda</taxon>
        <taxon>Hexapoda</taxon>
        <taxon>Insecta</taxon>
        <taxon>Pterygota</taxon>
        <taxon>Neoptera</taxon>
        <taxon>Endopterygota</taxon>
        <taxon>Hymenoptera</taxon>
        <taxon>Apocrita</taxon>
        <taxon>Aculeata</taxon>
        <taxon>Apoidea</taxon>
        <taxon>Anthophila</taxon>
        <taxon>Halictidae</taxon>
        <taxon>Rophitinae</taxon>
        <taxon>Dufourea</taxon>
    </lineage>
</organism>
<evidence type="ECO:0000313" key="2">
    <source>
        <dbReference type="Proteomes" id="UP000076502"/>
    </source>
</evidence>
<keyword evidence="2" id="KW-1185">Reference proteome</keyword>
<name>A0A154PI52_DUFNO</name>